<sequence length="457" mass="48550">MVYYYIRRRRRSASDAGSTNGRSILSSHSGMPSVGADDEEKCLGPGAKHTRYLPDSGASISYQSKGVGMVADRRHAPAVSTHPSRFVRLQLPEFGGQFAMPSREHIAGHFNHCASGASGQSCTAPAKSDIYDCVIASKGSCTSPPVPRAFMSTLIPPPVPAAIKRGSISVDQISTLLQHPAEARAESGMDALKGALLPLTGPRGADMLSHSADSRIPEFPMPPSHMSTKRSLLDTTSANPGRVKQAAADDTPGPKIKPRKLTRSTNRQPSKSTQAKAGSRAGKAKDISAPVGPPVSIPPSRPLDHALEIPGSEAPGRVPVAAPLAVIPQSRGLPLPMTQANDLSLFGSIESLSDSYQFAVRHNPPLGPLPAVEPHLPALPDELRVRRGDDICVLGEFADGWVMAVNTTRGNEFGMIPRRCLFFPTAPFMSERSLLEAGQLRPHSAGSTRMPMASDQK</sequence>
<dbReference type="EMBL" id="JANBUN010000391">
    <property type="protein sequence ID" value="KAJ2804128.1"/>
    <property type="molecule type" value="Genomic_DNA"/>
</dbReference>
<proteinExistence type="predicted"/>
<gene>
    <name evidence="1" type="ORF">H4R21_001764</name>
</gene>
<name>A0ACC1LAH2_9FUNG</name>
<accession>A0ACC1LAH2</accession>
<evidence type="ECO:0000313" key="1">
    <source>
        <dbReference type="EMBL" id="KAJ2804128.1"/>
    </source>
</evidence>
<evidence type="ECO:0000313" key="2">
    <source>
        <dbReference type="Proteomes" id="UP001140087"/>
    </source>
</evidence>
<organism evidence="1 2">
    <name type="scientific">Coemansia helicoidea</name>
    <dbReference type="NCBI Taxonomy" id="1286919"/>
    <lineage>
        <taxon>Eukaryota</taxon>
        <taxon>Fungi</taxon>
        <taxon>Fungi incertae sedis</taxon>
        <taxon>Zoopagomycota</taxon>
        <taxon>Kickxellomycotina</taxon>
        <taxon>Kickxellomycetes</taxon>
        <taxon>Kickxellales</taxon>
        <taxon>Kickxellaceae</taxon>
        <taxon>Coemansia</taxon>
    </lineage>
</organism>
<protein>
    <submittedName>
        <fullName evidence="1">Uncharacterized protein</fullName>
    </submittedName>
</protein>
<keyword evidence="2" id="KW-1185">Reference proteome</keyword>
<dbReference type="Proteomes" id="UP001140087">
    <property type="component" value="Unassembled WGS sequence"/>
</dbReference>
<comment type="caution">
    <text evidence="1">The sequence shown here is derived from an EMBL/GenBank/DDBJ whole genome shotgun (WGS) entry which is preliminary data.</text>
</comment>
<reference evidence="1" key="1">
    <citation type="submission" date="2022-07" db="EMBL/GenBank/DDBJ databases">
        <title>Phylogenomic reconstructions and comparative analyses of Kickxellomycotina fungi.</title>
        <authorList>
            <person name="Reynolds N.K."/>
            <person name="Stajich J.E."/>
            <person name="Barry K."/>
            <person name="Grigoriev I.V."/>
            <person name="Crous P."/>
            <person name="Smith M.E."/>
        </authorList>
    </citation>
    <scope>NUCLEOTIDE SEQUENCE</scope>
    <source>
        <strain evidence="1">BCRC 34780</strain>
    </source>
</reference>